<evidence type="ECO:0000313" key="1">
    <source>
        <dbReference type="EMBL" id="QWG01193.1"/>
    </source>
</evidence>
<keyword evidence="2" id="KW-1185">Reference proteome</keyword>
<reference evidence="1 2" key="1">
    <citation type="submission" date="2021-05" db="EMBL/GenBank/DDBJ databases">
        <title>Comparative genomic studies on the polysaccharide-degrading batcterial strains of the Flammeovirga genus.</title>
        <authorList>
            <person name="Zewei F."/>
            <person name="Zheng Z."/>
            <person name="Yu L."/>
            <person name="Ruyue G."/>
            <person name="Yanhong M."/>
            <person name="Yuanyuan C."/>
            <person name="Jingyan G."/>
            <person name="Wenjun H."/>
        </authorList>
    </citation>
    <scope>NUCLEOTIDE SEQUENCE [LARGE SCALE GENOMIC DNA]</scope>
    <source>
        <strain evidence="1 2">NBRC:100898</strain>
    </source>
</reference>
<evidence type="ECO:0000313" key="2">
    <source>
        <dbReference type="Proteomes" id="UP000678679"/>
    </source>
</evidence>
<protein>
    <submittedName>
        <fullName evidence="1">DUF3244 domain-containing protein</fullName>
    </submittedName>
</protein>
<accession>A0AAX1N5S5</accession>
<dbReference type="RefSeq" id="WP_066204506.1">
    <property type="nucleotide sequence ID" value="NZ_CP076132.1"/>
</dbReference>
<dbReference type="Proteomes" id="UP000678679">
    <property type="component" value="Chromosome 1"/>
</dbReference>
<dbReference type="EMBL" id="CP076132">
    <property type="protein sequence ID" value="QWG01193.1"/>
    <property type="molecule type" value="Genomic_DNA"/>
</dbReference>
<dbReference type="KEGG" id="fya:KMW28_16225"/>
<gene>
    <name evidence="1" type="ORF">KMW28_16225</name>
</gene>
<dbReference type="AlphaFoldDB" id="A0AAX1N5S5"/>
<name>A0AAX1N5S5_9BACT</name>
<proteinExistence type="predicted"/>
<sequence>MKTNLLRAFIVLSLIFNFISFSSYAKKGISYNFIASKDAKSVVLSIENIEGAEVYIHIEDMDKQVILERKIKDEDKYSTVLDFNWLKVGKYIFTMSFEDNKVDREFFITPDKNAIFMNYSMTSLNTGLKISVNFDKLLLIIGNNLNGKVKLTLYNNRDKIMYEKRFIAGAMKLKRLDLSNFPEGTYTATLIYGDKKYSDSFTIL</sequence>
<organism evidence="1 2">
    <name type="scientific">Flammeovirga yaeyamensis</name>
    <dbReference type="NCBI Taxonomy" id="367791"/>
    <lineage>
        <taxon>Bacteria</taxon>
        <taxon>Pseudomonadati</taxon>
        <taxon>Bacteroidota</taxon>
        <taxon>Cytophagia</taxon>
        <taxon>Cytophagales</taxon>
        <taxon>Flammeovirgaceae</taxon>
        <taxon>Flammeovirga</taxon>
    </lineage>
</organism>